<proteinExistence type="predicted"/>
<accession>A0A0B1PC74</accession>
<gene>
    <name evidence="1" type="ORF">EV44_g5484</name>
</gene>
<dbReference type="EMBL" id="JNVN01000818">
    <property type="protein sequence ID" value="KHJ34566.1"/>
    <property type="molecule type" value="Genomic_DNA"/>
</dbReference>
<reference evidence="1 2" key="1">
    <citation type="journal article" date="2014" name="BMC Genomics">
        <title>Adaptive genomic structural variation in the grape powdery mildew pathogen, Erysiphe necator.</title>
        <authorList>
            <person name="Jones L."/>
            <person name="Riaz S."/>
            <person name="Morales-Cruz A."/>
            <person name="Amrine K.C."/>
            <person name="McGuire B."/>
            <person name="Gubler W.D."/>
            <person name="Walker M.A."/>
            <person name="Cantu D."/>
        </authorList>
    </citation>
    <scope>NUCLEOTIDE SEQUENCE [LARGE SCALE GENOMIC DNA]</scope>
    <source>
        <strain evidence="2">c</strain>
    </source>
</reference>
<dbReference type="Proteomes" id="UP000030854">
    <property type="component" value="Unassembled WGS sequence"/>
</dbReference>
<protein>
    <submittedName>
        <fullName evidence="1">Uncharacterized protein</fullName>
    </submittedName>
</protein>
<evidence type="ECO:0000313" key="1">
    <source>
        <dbReference type="EMBL" id="KHJ34566.1"/>
    </source>
</evidence>
<name>A0A0B1PC74_UNCNE</name>
<sequence>MDKETPIILAPGVSSTDWESDLQATLVKKGRLAHVFHDLEYIDPAIRPFAPIKREGQTDDQCQQLLAKYKEAAARWKQGKIEAKNVLIRRLSEGVRSQDYRRMSAKQIFDNIASSHEEGAAIPYETAI</sequence>
<dbReference type="AlphaFoldDB" id="A0A0B1PC74"/>
<organism evidence="1 2">
    <name type="scientific">Uncinula necator</name>
    <name type="common">Grape powdery mildew</name>
    <dbReference type="NCBI Taxonomy" id="52586"/>
    <lineage>
        <taxon>Eukaryota</taxon>
        <taxon>Fungi</taxon>
        <taxon>Dikarya</taxon>
        <taxon>Ascomycota</taxon>
        <taxon>Pezizomycotina</taxon>
        <taxon>Leotiomycetes</taxon>
        <taxon>Erysiphales</taxon>
        <taxon>Erysiphaceae</taxon>
        <taxon>Erysiphe</taxon>
    </lineage>
</organism>
<keyword evidence="2" id="KW-1185">Reference proteome</keyword>
<comment type="caution">
    <text evidence="1">The sequence shown here is derived from an EMBL/GenBank/DDBJ whole genome shotgun (WGS) entry which is preliminary data.</text>
</comment>
<dbReference type="HOGENOM" id="CLU_1961203_0_0_1"/>
<evidence type="ECO:0000313" key="2">
    <source>
        <dbReference type="Proteomes" id="UP000030854"/>
    </source>
</evidence>